<protein>
    <submittedName>
        <fullName evidence="1">DNA-binding protein</fullName>
    </submittedName>
</protein>
<keyword evidence="1" id="KW-0238">DNA-binding</keyword>
<dbReference type="PATRIC" id="fig|1430.6.peg.2139"/>
<sequence length="139" mass="15395">MQLTKEEAAKLMKQIQPHISGFSYSLQANGEDGQDIVCGGRIKLVFDMYKYNDQTEGDLSYVTIEDGLGELLILVPGVLWRNLGAKKGDIVIASGKLFALKRECKFKSKAGTDIIVPHGYEPLRVLVREINILPEEGAE</sequence>
<name>A0A160LJW6_BACTI</name>
<evidence type="ECO:0000313" key="1">
    <source>
        <dbReference type="EMBL" id="AND28504.1"/>
    </source>
</evidence>
<reference evidence="1" key="1">
    <citation type="journal article" date="2017" name="Res. Microbiol.">
        <title>Comparative genomics of extrachromosomal elements in Bacillus thuringiensis subsp. israelensis.</title>
        <authorList>
            <person name="Bolotin A."/>
            <person name="Gillis A."/>
            <person name="Sanchis V."/>
            <person name="Nielsen-LeRoux C."/>
            <person name="Mahillon J."/>
            <person name="Lereclus D."/>
            <person name="Sorokin A."/>
        </authorList>
    </citation>
    <scope>NUCLEOTIDE SEQUENCE</scope>
    <source>
        <strain evidence="1">AM65-52</strain>
        <plasmid evidence="1">pAM65-52-3-235K</plasmid>
    </source>
</reference>
<accession>A0A160LJW6</accession>
<dbReference type="EMBL" id="CP013278">
    <property type="protein sequence ID" value="AND28504.1"/>
    <property type="molecule type" value="Genomic_DNA"/>
</dbReference>
<keyword evidence="1" id="KW-0614">Plasmid</keyword>
<gene>
    <name evidence="1" type="ORF">ATN07_32775</name>
</gene>
<dbReference type="AlphaFoldDB" id="A0A160LJW6"/>
<dbReference type="GO" id="GO:0003677">
    <property type="term" value="F:DNA binding"/>
    <property type="evidence" value="ECO:0007669"/>
    <property type="project" value="UniProtKB-KW"/>
</dbReference>
<organism evidence="1">
    <name type="scientific">Bacillus thuringiensis subsp. israelensis</name>
    <dbReference type="NCBI Taxonomy" id="1430"/>
    <lineage>
        <taxon>Bacteria</taxon>
        <taxon>Bacillati</taxon>
        <taxon>Bacillota</taxon>
        <taxon>Bacilli</taxon>
        <taxon>Bacillales</taxon>
        <taxon>Bacillaceae</taxon>
        <taxon>Bacillus</taxon>
        <taxon>Bacillus cereus group</taxon>
    </lineage>
</organism>
<geneLocation type="plasmid" evidence="1">
    <name>pAM65-52-3-235K</name>
</geneLocation>
<proteinExistence type="predicted"/>
<dbReference type="RefSeq" id="WP_001177565.1">
    <property type="nucleotide sequence ID" value="NZ_CP013278.1"/>
</dbReference>